<dbReference type="SFLD" id="SFLDG00002">
    <property type="entry name" value="C1.7:_P-type_atpase_like"/>
    <property type="match status" value="1"/>
</dbReference>
<feature type="transmembrane region" description="Helical" evidence="16">
    <location>
        <begin position="362"/>
        <end position="388"/>
    </location>
</feature>
<dbReference type="SMART" id="SM00831">
    <property type="entry name" value="Cation_ATPase_N"/>
    <property type="match status" value="1"/>
</dbReference>
<evidence type="ECO:0000256" key="3">
    <source>
        <dbReference type="ARBA" id="ARBA00022448"/>
    </source>
</evidence>
<gene>
    <name evidence="18" type="ORF">H8S64_13570</name>
</gene>
<dbReference type="SUPFAM" id="SSF56784">
    <property type="entry name" value="HAD-like"/>
    <property type="match status" value="1"/>
</dbReference>
<dbReference type="Gene3D" id="1.20.1110.10">
    <property type="entry name" value="Calcium-transporting ATPase, transmembrane domain"/>
    <property type="match status" value="2"/>
</dbReference>
<keyword evidence="4" id="KW-0109">Calcium transport</keyword>
<evidence type="ECO:0000256" key="7">
    <source>
        <dbReference type="ARBA" id="ARBA00022741"/>
    </source>
</evidence>
<dbReference type="InterPro" id="IPR044492">
    <property type="entry name" value="P_typ_ATPase_HD_dom"/>
</dbReference>
<evidence type="ECO:0000256" key="2">
    <source>
        <dbReference type="ARBA" id="ARBA00012790"/>
    </source>
</evidence>
<dbReference type="InterPro" id="IPR059000">
    <property type="entry name" value="ATPase_P-type_domA"/>
</dbReference>
<dbReference type="InterPro" id="IPR036412">
    <property type="entry name" value="HAD-like_sf"/>
</dbReference>
<evidence type="ECO:0000256" key="1">
    <source>
        <dbReference type="ARBA" id="ARBA00004127"/>
    </source>
</evidence>
<proteinExistence type="predicted"/>
<evidence type="ECO:0000259" key="17">
    <source>
        <dbReference type="SMART" id="SM00831"/>
    </source>
</evidence>
<dbReference type="Pfam" id="PF00689">
    <property type="entry name" value="Cation_ATPase_C"/>
    <property type="match status" value="1"/>
</dbReference>
<dbReference type="InterPro" id="IPR018303">
    <property type="entry name" value="ATPase_P-typ_P_site"/>
</dbReference>
<keyword evidence="9" id="KW-0067">ATP-binding</keyword>
<protein>
    <recommendedName>
        <fullName evidence="2">P-type Ca(2+) transporter</fullName>
        <ecNumber evidence="2">7.2.2.10</ecNumber>
    </recommendedName>
</protein>
<dbReference type="Pfam" id="PF13246">
    <property type="entry name" value="Cation_ATPase"/>
    <property type="match status" value="1"/>
</dbReference>
<keyword evidence="12 16" id="KW-1133">Transmembrane helix</keyword>
<feature type="transmembrane region" description="Helical" evidence="16">
    <location>
        <begin position="47"/>
        <end position="68"/>
    </location>
</feature>
<dbReference type="InterPro" id="IPR008250">
    <property type="entry name" value="ATPase_P-typ_transduc_dom_A_sf"/>
</dbReference>
<dbReference type="SFLD" id="SFLDS00003">
    <property type="entry name" value="Haloacid_Dehalogenase"/>
    <property type="match status" value="1"/>
</dbReference>
<dbReference type="RefSeq" id="WP_186976616.1">
    <property type="nucleotide sequence ID" value="NZ_JACOOH010000005.1"/>
</dbReference>
<keyword evidence="10" id="KW-0460">Magnesium</keyword>
<evidence type="ECO:0000313" key="19">
    <source>
        <dbReference type="Proteomes" id="UP000646484"/>
    </source>
</evidence>
<evidence type="ECO:0000256" key="10">
    <source>
        <dbReference type="ARBA" id="ARBA00022842"/>
    </source>
</evidence>
<dbReference type="InterPro" id="IPR023299">
    <property type="entry name" value="ATPase_P-typ_cyto_dom_N"/>
</dbReference>
<dbReference type="SUPFAM" id="SSF81653">
    <property type="entry name" value="Calcium ATPase, transduction domain A"/>
    <property type="match status" value="1"/>
</dbReference>
<evidence type="ECO:0000256" key="16">
    <source>
        <dbReference type="SAM" id="Phobius"/>
    </source>
</evidence>
<comment type="caution">
    <text evidence="18">The sequence shown here is derived from an EMBL/GenBank/DDBJ whole genome shotgun (WGS) entry which is preliminary data.</text>
</comment>
<feature type="transmembrane region" description="Helical" evidence="16">
    <location>
        <begin position="322"/>
        <end position="342"/>
    </location>
</feature>
<keyword evidence="13" id="KW-0406">Ion transport</keyword>
<evidence type="ECO:0000256" key="13">
    <source>
        <dbReference type="ARBA" id="ARBA00023065"/>
    </source>
</evidence>
<keyword evidence="7" id="KW-0547">Nucleotide-binding</keyword>
<evidence type="ECO:0000256" key="4">
    <source>
        <dbReference type="ARBA" id="ARBA00022568"/>
    </source>
</evidence>
<dbReference type="SUPFAM" id="SSF81660">
    <property type="entry name" value="Metal cation-transporting ATPase, ATP-binding domain N"/>
    <property type="match status" value="1"/>
</dbReference>
<evidence type="ECO:0000256" key="11">
    <source>
        <dbReference type="ARBA" id="ARBA00022967"/>
    </source>
</evidence>
<dbReference type="SFLD" id="SFLDF00027">
    <property type="entry name" value="p-type_atpase"/>
    <property type="match status" value="1"/>
</dbReference>
<dbReference type="PANTHER" id="PTHR24093">
    <property type="entry name" value="CATION TRANSPORTING ATPASE"/>
    <property type="match status" value="1"/>
</dbReference>
<dbReference type="InterPro" id="IPR001757">
    <property type="entry name" value="P_typ_ATPase"/>
</dbReference>
<name>A0ABR7D2I5_9BACT</name>
<dbReference type="EC" id="7.2.2.10" evidence="2"/>
<feature type="transmembrane region" description="Helical" evidence="16">
    <location>
        <begin position="919"/>
        <end position="939"/>
    </location>
</feature>
<dbReference type="InterPro" id="IPR023298">
    <property type="entry name" value="ATPase_P-typ_TM_dom_sf"/>
</dbReference>
<comment type="subcellular location">
    <subcellularLocation>
        <location evidence="1">Endomembrane system</location>
        <topology evidence="1">Multi-pass membrane protein</topology>
    </subcellularLocation>
</comment>
<dbReference type="PROSITE" id="PS00154">
    <property type="entry name" value="ATPASE_E1_E2"/>
    <property type="match status" value="1"/>
</dbReference>
<evidence type="ECO:0000256" key="9">
    <source>
        <dbReference type="ARBA" id="ARBA00022840"/>
    </source>
</evidence>
<reference evidence="18 19" key="1">
    <citation type="submission" date="2020-08" db="EMBL/GenBank/DDBJ databases">
        <title>Genome public.</title>
        <authorList>
            <person name="Liu C."/>
            <person name="Sun Q."/>
        </authorList>
    </citation>
    <scope>NUCLEOTIDE SEQUENCE [LARGE SCALE GENOMIC DNA]</scope>
    <source>
        <strain evidence="18 19">NSJ-56</strain>
    </source>
</reference>
<dbReference type="PANTHER" id="PTHR24093:SF369">
    <property type="entry name" value="CALCIUM-TRANSPORTING ATPASE"/>
    <property type="match status" value="1"/>
</dbReference>
<feature type="transmembrane region" description="Helical" evidence="16">
    <location>
        <begin position="882"/>
        <end position="898"/>
    </location>
</feature>
<keyword evidence="11" id="KW-1278">Translocase</keyword>
<organism evidence="18 19">
    <name type="scientific">Butyricimonas hominis</name>
    <dbReference type="NCBI Taxonomy" id="2763032"/>
    <lineage>
        <taxon>Bacteria</taxon>
        <taxon>Pseudomonadati</taxon>
        <taxon>Bacteroidota</taxon>
        <taxon>Bacteroidia</taxon>
        <taxon>Bacteroidales</taxon>
        <taxon>Odoribacteraceae</taxon>
        <taxon>Butyricimonas</taxon>
    </lineage>
</organism>
<evidence type="ECO:0000256" key="14">
    <source>
        <dbReference type="ARBA" id="ARBA00023136"/>
    </source>
</evidence>
<feature type="transmembrane region" description="Helical" evidence="16">
    <location>
        <begin position="275"/>
        <end position="301"/>
    </location>
</feature>
<feature type="domain" description="Cation-transporting P-type ATPase N-terminal" evidence="17">
    <location>
        <begin position="1"/>
        <end position="63"/>
    </location>
</feature>
<dbReference type="Gene3D" id="3.40.1110.10">
    <property type="entry name" value="Calcium-transporting ATPase, cytoplasmic domain N"/>
    <property type="match status" value="1"/>
</dbReference>
<keyword evidence="14 16" id="KW-0472">Membrane</keyword>
<dbReference type="SUPFAM" id="SSF81665">
    <property type="entry name" value="Calcium ATPase, transmembrane domain M"/>
    <property type="match status" value="1"/>
</dbReference>
<evidence type="ECO:0000256" key="15">
    <source>
        <dbReference type="SAM" id="MobiDB-lite"/>
    </source>
</evidence>
<feature type="transmembrane region" description="Helical" evidence="16">
    <location>
        <begin position="842"/>
        <end position="862"/>
    </location>
</feature>
<dbReference type="PRINTS" id="PR00120">
    <property type="entry name" value="HATPASE"/>
</dbReference>
<keyword evidence="3" id="KW-0813">Transport</keyword>
<feature type="transmembrane region" description="Helical" evidence="16">
    <location>
        <begin position="802"/>
        <end position="821"/>
    </location>
</feature>
<feature type="region of interest" description="Disordered" evidence="15">
    <location>
        <begin position="1"/>
        <end position="26"/>
    </location>
</feature>
<dbReference type="InterPro" id="IPR006068">
    <property type="entry name" value="ATPase_P-typ_cation-transptr_C"/>
</dbReference>
<dbReference type="InterPro" id="IPR004014">
    <property type="entry name" value="ATPase_P-typ_cation-transptr_N"/>
</dbReference>
<feature type="transmembrane region" description="Helical" evidence="16">
    <location>
        <begin position="769"/>
        <end position="790"/>
    </location>
</feature>
<accession>A0ABR7D2I5</accession>
<dbReference type="EMBL" id="JACOOH010000005">
    <property type="protein sequence ID" value="MBC5622132.1"/>
    <property type="molecule type" value="Genomic_DNA"/>
</dbReference>
<dbReference type="Gene3D" id="3.40.50.1000">
    <property type="entry name" value="HAD superfamily/HAD-like"/>
    <property type="match status" value="1"/>
</dbReference>
<dbReference type="PRINTS" id="PR00119">
    <property type="entry name" value="CATATPASE"/>
</dbReference>
<dbReference type="Pfam" id="PF00122">
    <property type="entry name" value="E1-E2_ATPase"/>
    <property type="match status" value="1"/>
</dbReference>
<sequence>MESRKHYTGLTDKQVEESREKHGSNVLTPPKRDSLWQVFIGNFEDPVIRILMVAVFLSGGIAIAMYFSEGIIEIAETIGIAVAILLATGVATWFVWDANKKFDVLNQVNDDTLVKVIRNGNVHEVAKKDIVVDDIVILEQGEEIPADGVLLEALSLQVNESSLTGEPVANKTTIESEFNMEATYPSNHVMRGTTVVDGHGVMQVLAVGDSTEFGRVAEKSSEKSEEPTPLDTQLESLAKFIGVIGFCGAAVMFTILFIKGLFFNPTYPTPELGQLGLIGAVIIAAVIMLAKVWVPVVYDVYSLQGKDKPLPKSIAAGGWGRWILYGLGALVVMLAIGLAFGVKPWDPHAWIPLGLGKKILSAFMASVTLIVVTVPEGLPMSVTLSLALSMRKMLKSHNLVRKMHACETMGATTVICTDKTGTLTQNQMTVYKTNFYGLDGERLSDNEYSKLLAEGIAMNTTAFLDFSDPEKVKTLGNPTEAALLLWLNDQGINYAESRESVTVIEQLTFSTERKYMATLVQSPTFGKKILYVKGASEILFGYCKNAIVGDKTVPIAEQQPTIEEQLLEYQNQAMRTLGFAYQIIEDDEPHFKDGRLYNTELTFLGIVAISDPIRPDVPDAVQRCFDAGIQVKMVTGDTPGTAKEIGRQIGLWTGKDTDQNLITGVEFAKLTDEEALDRVLDMKIMSRARPLDKQRLVQLLQQKKQVVAVTGDGTNDAPALNHAHVGLSMGSGTSVAKEASDITLLDDSFSSITSAVMWGRSVYQNIQRFVLFQLTINVAALIIVLLGSLFGSELPITVTQMLWVNLIMDTFAAGALASLPPSPDVMKRKPRDSNAFIIVPRMRTLILTTGIAFVVILMSLLYILSHYAGGIDAATPQGLDNLTIFFTVFVMLQFWNMFNAKTFGTNESAFKNLSKSEGFLTVGLAIVVGQILVVNFGGSVFRTVPLSWTEWIWITAATSLVLWVGEIFRAIKRRKEK</sequence>
<keyword evidence="6" id="KW-0479">Metal-binding</keyword>
<keyword evidence="19" id="KW-1185">Reference proteome</keyword>
<dbReference type="Gene3D" id="2.70.150.10">
    <property type="entry name" value="Calcium-transporting ATPase, cytoplasmic transduction domain A"/>
    <property type="match status" value="1"/>
</dbReference>
<evidence type="ECO:0000256" key="8">
    <source>
        <dbReference type="ARBA" id="ARBA00022837"/>
    </source>
</evidence>
<keyword evidence="5 16" id="KW-0812">Transmembrane</keyword>
<evidence type="ECO:0000313" key="18">
    <source>
        <dbReference type="EMBL" id="MBC5622132.1"/>
    </source>
</evidence>
<dbReference type="NCBIfam" id="TIGR01494">
    <property type="entry name" value="ATPase_P-type"/>
    <property type="match status" value="2"/>
</dbReference>
<feature type="transmembrane region" description="Helical" evidence="16">
    <location>
        <begin position="74"/>
        <end position="96"/>
    </location>
</feature>
<dbReference type="InterPro" id="IPR023214">
    <property type="entry name" value="HAD_sf"/>
</dbReference>
<dbReference type="InterPro" id="IPR006408">
    <property type="entry name" value="P-type_ATPase_IIB"/>
</dbReference>
<evidence type="ECO:0000256" key="12">
    <source>
        <dbReference type="ARBA" id="ARBA00022989"/>
    </source>
</evidence>
<feature type="compositionally biased region" description="Basic and acidic residues" evidence="15">
    <location>
        <begin position="13"/>
        <end position="23"/>
    </location>
</feature>
<dbReference type="Pfam" id="PF00690">
    <property type="entry name" value="Cation_ATPase_N"/>
    <property type="match status" value="1"/>
</dbReference>
<feature type="transmembrane region" description="Helical" evidence="16">
    <location>
        <begin position="951"/>
        <end position="971"/>
    </location>
</feature>
<dbReference type="NCBIfam" id="TIGR01517">
    <property type="entry name" value="ATPase-IIB_Ca"/>
    <property type="match status" value="1"/>
</dbReference>
<evidence type="ECO:0000256" key="5">
    <source>
        <dbReference type="ARBA" id="ARBA00022692"/>
    </source>
</evidence>
<keyword evidence="8" id="KW-0106">Calcium</keyword>
<evidence type="ECO:0000256" key="6">
    <source>
        <dbReference type="ARBA" id="ARBA00022723"/>
    </source>
</evidence>
<feature type="transmembrane region" description="Helical" evidence="16">
    <location>
        <begin position="240"/>
        <end position="263"/>
    </location>
</feature>
<dbReference type="Proteomes" id="UP000646484">
    <property type="component" value="Unassembled WGS sequence"/>
</dbReference>